<accession>A0AAW2GL79</accession>
<dbReference type="AlphaFoldDB" id="A0AAW2GL79"/>
<sequence length="46" mass="5706">MHYKTTSNYDRNVCATRERKKKKFEKETQKERRCNEDLTKRLVSRV</sequence>
<evidence type="ECO:0000313" key="2">
    <source>
        <dbReference type="Proteomes" id="UP001430953"/>
    </source>
</evidence>
<protein>
    <submittedName>
        <fullName evidence="1">Uncharacterized protein</fullName>
    </submittedName>
</protein>
<organism evidence="1 2">
    <name type="scientific">Cardiocondyla obscurior</name>
    <dbReference type="NCBI Taxonomy" id="286306"/>
    <lineage>
        <taxon>Eukaryota</taxon>
        <taxon>Metazoa</taxon>
        <taxon>Ecdysozoa</taxon>
        <taxon>Arthropoda</taxon>
        <taxon>Hexapoda</taxon>
        <taxon>Insecta</taxon>
        <taxon>Pterygota</taxon>
        <taxon>Neoptera</taxon>
        <taxon>Endopterygota</taxon>
        <taxon>Hymenoptera</taxon>
        <taxon>Apocrita</taxon>
        <taxon>Aculeata</taxon>
        <taxon>Formicoidea</taxon>
        <taxon>Formicidae</taxon>
        <taxon>Myrmicinae</taxon>
        <taxon>Cardiocondyla</taxon>
    </lineage>
</organism>
<proteinExistence type="predicted"/>
<evidence type="ECO:0000313" key="1">
    <source>
        <dbReference type="EMBL" id="KAL0127619.1"/>
    </source>
</evidence>
<reference evidence="1 2" key="1">
    <citation type="submission" date="2023-03" db="EMBL/GenBank/DDBJ databases">
        <title>High recombination rates correlate with genetic variation in Cardiocondyla obscurior ants.</title>
        <authorList>
            <person name="Errbii M."/>
        </authorList>
    </citation>
    <scope>NUCLEOTIDE SEQUENCE [LARGE SCALE GENOMIC DNA]</scope>
    <source>
        <strain evidence="1">Alpha-2009</strain>
        <tissue evidence="1">Whole body</tissue>
    </source>
</reference>
<dbReference type="Proteomes" id="UP001430953">
    <property type="component" value="Unassembled WGS sequence"/>
</dbReference>
<gene>
    <name evidence="1" type="ORF">PUN28_003121</name>
</gene>
<dbReference type="EMBL" id="JADYXP020000003">
    <property type="protein sequence ID" value="KAL0127619.1"/>
    <property type="molecule type" value="Genomic_DNA"/>
</dbReference>
<keyword evidence="2" id="KW-1185">Reference proteome</keyword>
<comment type="caution">
    <text evidence="1">The sequence shown here is derived from an EMBL/GenBank/DDBJ whole genome shotgun (WGS) entry which is preliminary data.</text>
</comment>
<name>A0AAW2GL79_9HYME</name>